<dbReference type="InterPro" id="IPR011174">
    <property type="entry name" value="ERM"/>
</dbReference>
<feature type="chain" id="PRO_5035469076" evidence="1">
    <location>
        <begin position="23"/>
        <end position="75"/>
    </location>
</feature>
<dbReference type="Proteomes" id="UP000796761">
    <property type="component" value="Unassembled WGS sequence"/>
</dbReference>
<sequence>MRSERCVYVFLLLWDEAANSLAAVPCHFHATSENVMISVRVTTMDAELEFAIQPNTTGKQLFDQVLSDFMESQIS</sequence>
<gene>
    <name evidence="2" type="ORF">HGM15179_018525</name>
</gene>
<protein>
    <submittedName>
        <fullName evidence="2">Uncharacterized protein</fullName>
    </submittedName>
</protein>
<dbReference type="SUPFAM" id="SSF54236">
    <property type="entry name" value="Ubiquitin-like"/>
    <property type="match status" value="1"/>
</dbReference>
<evidence type="ECO:0000313" key="3">
    <source>
        <dbReference type="Proteomes" id="UP000796761"/>
    </source>
</evidence>
<keyword evidence="3" id="KW-1185">Reference proteome</keyword>
<evidence type="ECO:0000256" key="1">
    <source>
        <dbReference type="SAM" id="SignalP"/>
    </source>
</evidence>
<dbReference type="EMBL" id="SWJQ01001304">
    <property type="protein sequence ID" value="TRZ08582.1"/>
    <property type="molecule type" value="Genomic_DNA"/>
</dbReference>
<name>A0A8K1LC44_9PASS</name>
<reference evidence="2" key="1">
    <citation type="submission" date="2019-04" db="EMBL/GenBank/DDBJ databases">
        <title>Genome assembly of Zosterops borbonicus 15179.</title>
        <authorList>
            <person name="Leroy T."/>
            <person name="Anselmetti Y."/>
            <person name="Tilak M.-K."/>
            <person name="Nabholz B."/>
        </authorList>
    </citation>
    <scope>NUCLEOTIDE SEQUENCE</scope>
    <source>
        <strain evidence="2">HGM_15179</strain>
        <tissue evidence="2">Muscle</tissue>
    </source>
</reference>
<dbReference type="Gene3D" id="3.10.20.90">
    <property type="entry name" value="Phosphatidylinositol 3-kinase Catalytic Subunit, Chain A, domain 1"/>
    <property type="match status" value="1"/>
</dbReference>
<evidence type="ECO:0000313" key="2">
    <source>
        <dbReference type="EMBL" id="TRZ08582.1"/>
    </source>
</evidence>
<feature type="signal peptide" evidence="1">
    <location>
        <begin position="1"/>
        <end position="22"/>
    </location>
</feature>
<dbReference type="AlphaFoldDB" id="A0A8K1LC44"/>
<comment type="caution">
    <text evidence="2">The sequence shown here is derived from an EMBL/GenBank/DDBJ whole genome shotgun (WGS) entry which is preliminary data.</text>
</comment>
<organism evidence="2 3">
    <name type="scientific">Zosterops borbonicus</name>
    <dbReference type="NCBI Taxonomy" id="364589"/>
    <lineage>
        <taxon>Eukaryota</taxon>
        <taxon>Metazoa</taxon>
        <taxon>Chordata</taxon>
        <taxon>Craniata</taxon>
        <taxon>Vertebrata</taxon>
        <taxon>Euteleostomi</taxon>
        <taxon>Archelosauria</taxon>
        <taxon>Archosauria</taxon>
        <taxon>Dinosauria</taxon>
        <taxon>Saurischia</taxon>
        <taxon>Theropoda</taxon>
        <taxon>Coelurosauria</taxon>
        <taxon>Aves</taxon>
        <taxon>Neognathae</taxon>
        <taxon>Neoaves</taxon>
        <taxon>Telluraves</taxon>
        <taxon>Australaves</taxon>
        <taxon>Passeriformes</taxon>
        <taxon>Sylvioidea</taxon>
        <taxon>Zosteropidae</taxon>
        <taxon>Zosterops</taxon>
    </lineage>
</organism>
<proteinExistence type="predicted"/>
<dbReference type="GO" id="GO:0003779">
    <property type="term" value="F:actin binding"/>
    <property type="evidence" value="ECO:0007669"/>
    <property type="project" value="InterPro"/>
</dbReference>
<accession>A0A8K1LC44</accession>
<dbReference type="InterPro" id="IPR029071">
    <property type="entry name" value="Ubiquitin-like_domsf"/>
</dbReference>
<keyword evidence="1" id="KW-0732">Signal</keyword>
<dbReference type="OrthoDB" id="6018897at2759"/>
<dbReference type="PANTHER" id="PTHR23281">
    <property type="entry name" value="MERLIN/MOESIN/EZRIN/RADIXIN"/>
    <property type="match status" value="1"/>
</dbReference>